<dbReference type="EMBL" id="KQ085887">
    <property type="protein sequence ID" value="KLO19381.1"/>
    <property type="molecule type" value="Genomic_DNA"/>
</dbReference>
<name>A0A0H2SQK8_9AGAM</name>
<organism evidence="1 2">
    <name type="scientific">Schizopora paradoxa</name>
    <dbReference type="NCBI Taxonomy" id="27342"/>
    <lineage>
        <taxon>Eukaryota</taxon>
        <taxon>Fungi</taxon>
        <taxon>Dikarya</taxon>
        <taxon>Basidiomycota</taxon>
        <taxon>Agaricomycotina</taxon>
        <taxon>Agaricomycetes</taxon>
        <taxon>Hymenochaetales</taxon>
        <taxon>Schizoporaceae</taxon>
        <taxon>Schizopora</taxon>
    </lineage>
</organism>
<reference evidence="1 2" key="1">
    <citation type="submission" date="2015-04" db="EMBL/GenBank/DDBJ databases">
        <title>Complete genome sequence of Schizopora paradoxa KUC8140, a cosmopolitan wood degrader in East Asia.</title>
        <authorList>
            <consortium name="DOE Joint Genome Institute"/>
            <person name="Min B."/>
            <person name="Park H."/>
            <person name="Jang Y."/>
            <person name="Kim J.-J."/>
            <person name="Kim K.H."/>
            <person name="Pangilinan J."/>
            <person name="Lipzen A."/>
            <person name="Riley R."/>
            <person name="Grigoriev I.V."/>
            <person name="Spatafora J.W."/>
            <person name="Choi I.-G."/>
        </authorList>
    </citation>
    <scope>NUCLEOTIDE SEQUENCE [LARGE SCALE GENOMIC DNA]</scope>
    <source>
        <strain evidence="1 2">KUC8140</strain>
    </source>
</reference>
<dbReference type="Proteomes" id="UP000053477">
    <property type="component" value="Unassembled WGS sequence"/>
</dbReference>
<accession>A0A0H2SQK8</accession>
<sequence>MNREARGGPSVFKRVEESHSALYELDDERLEKDKRSIGQTHYAPTTTTAKYLLLTPIFLGDVLYPTITAKDISTTDETVIDDRKENKITINEWYLPVRFVAALALNKVEWDKVLSGAEPGEKKSVGAVDDEDFIGEWEDEWCAINPDPRRAEQFTKSIVYVPLRARNGTLQALRCKLGYKDVASAREFKKTWANSLETLLKVTSSSGSFRKFNRSVDVPLAHGLRFHILGAAITRFDTKDEARKALDDGITLIKGLKKPCAISADDLTQAVVEDKPNNEWMKLSTNPFGLYSTYVHRDDWKLYMQGLGPVKPGMTPIRRFRADASDELEAMTNKILAERPTADPNQIVALNNQNVPLERSQTAMTDASAIEEEGSERETSLGKAQRTFVVPLSNAKRQASVGQRKFADDQNAVMGGYTAPQIAHSLGWSWERDPPDPSKPSYQMPNSLYIAEVSTII</sequence>
<keyword evidence="2" id="KW-1185">Reference proteome</keyword>
<proteinExistence type="predicted"/>
<dbReference type="AlphaFoldDB" id="A0A0H2SQK8"/>
<evidence type="ECO:0000313" key="2">
    <source>
        <dbReference type="Proteomes" id="UP000053477"/>
    </source>
</evidence>
<protein>
    <submittedName>
        <fullName evidence="1">Uncharacterized protein</fullName>
    </submittedName>
</protein>
<gene>
    <name evidence="1" type="ORF">SCHPADRAFT_74447</name>
</gene>
<evidence type="ECO:0000313" key="1">
    <source>
        <dbReference type="EMBL" id="KLO19381.1"/>
    </source>
</evidence>
<dbReference type="InParanoid" id="A0A0H2SQK8"/>